<dbReference type="EMBL" id="MNAD01000308">
    <property type="protein sequence ID" value="OJT14305.1"/>
    <property type="molecule type" value="Genomic_DNA"/>
</dbReference>
<accession>A0A1M2W369</accession>
<protein>
    <submittedName>
        <fullName evidence="2">Uncharacterized protein</fullName>
    </submittedName>
</protein>
<evidence type="ECO:0000313" key="2">
    <source>
        <dbReference type="EMBL" id="OJT14305.1"/>
    </source>
</evidence>
<organism evidence="2 3">
    <name type="scientific">Trametes pubescens</name>
    <name type="common">White-rot fungus</name>
    <dbReference type="NCBI Taxonomy" id="154538"/>
    <lineage>
        <taxon>Eukaryota</taxon>
        <taxon>Fungi</taxon>
        <taxon>Dikarya</taxon>
        <taxon>Basidiomycota</taxon>
        <taxon>Agaricomycotina</taxon>
        <taxon>Agaricomycetes</taxon>
        <taxon>Polyporales</taxon>
        <taxon>Polyporaceae</taxon>
        <taxon>Trametes</taxon>
    </lineage>
</organism>
<feature type="compositionally biased region" description="Polar residues" evidence="1">
    <location>
        <begin position="53"/>
        <end position="65"/>
    </location>
</feature>
<dbReference type="AlphaFoldDB" id="A0A1M2W369"/>
<dbReference type="Proteomes" id="UP000184267">
    <property type="component" value="Unassembled WGS sequence"/>
</dbReference>
<comment type="caution">
    <text evidence="2">The sequence shown here is derived from an EMBL/GenBank/DDBJ whole genome shotgun (WGS) entry which is preliminary data.</text>
</comment>
<name>A0A1M2W369_TRAPU</name>
<reference evidence="2 3" key="1">
    <citation type="submission" date="2016-10" db="EMBL/GenBank/DDBJ databases">
        <title>Genome sequence of the basidiomycete white-rot fungus Trametes pubescens.</title>
        <authorList>
            <person name="Makela M.R."/>
            <person name="Granchi Z."/>
            <person name="Peng M."/>
            <person name="De Vries R.P."/>
            <person name="Grigoriev I."/>
            <person name="Riley R."/>
            <person name="Hilden K."/>
        </authorList>
    </citation>
    <scope>NUCLEOTIDE SEQUENCE [LARGE SCALE GENOMIC DNA]</scope>
    <source>
        <strain evidence="2 3">FBCC735</strain>
    </source>
</reference>
<sequence>MTSRFILDLRQAADPRFNDLSTGGGGISTLIFPAASTHASCFDSHPSLGASTADTDWLDQNSENGRSAGAGVAECDDAESEVSLSLHGIAAPP</sequence>
<evidence type="ECO:0000313" key="3">
    <source>
        <dbReference type="Proteomes" id="UP000184267"/>
    </source>
</evidence>
<feature type="region of interest" description="Disordered" evidence="1">
    <location>
        <begin position="53"/>
        <end position="74"/>
    </location>
</feature>
<gene>
    <name evidence="2" type="ORF">TRAPUB_9165</name>
</gene>
<keyword evidence="3" id="KW-1185">Reference proteome</keyword>
<proteinExistence type="predicted"/>
<evidence type="ECO:0000256" key="1">
    <source>
        <dbReference type="SAM" id="MobiDB-lite"/>
    </source>
</evidence>